<dbReference type="AlphaFoldDB" id="A0AAU8C8W8"/>
<proteinExistence type="predicted"/>
<evidence type="ECO:0000313" key="1">
    <source>
        <dbReference type="EMBL" id="XCF15102.1"/>
    </source>
</evidence>
<dbReference type="EMBL" id="CP159203">
    <property type="protein sequence ID" value="XCF15102.1"/>
    <property type="molecule type" value="Genomic_DNA"/>
</dbReference>
<geneLocation type="plasmid" evidence="1">
    <name>pNMX12-1_234</name>
</geneLocation>
<dbReference type="RefSeq" id="WP_353633217.1">
    <property type="nucleotide sequence ID" value="NZ_CP159203.1"/>
</dbReference>
<dbReference type="KEGG" id="hanx:ABSL23_00380"/>
<reference evidence="1" key="1">
    <citation type="submission" date="2024-06" db="EMBL/GenBank/DDBJ databases">
        <title>Genome Sequence of an extremely halophilic archaeon isolated from Permian era halite, Salado Formation, Carlsbad, New Mexico: Halobacterium sp. strain NMX12-1.</title>
        <authorList>
            <person name="Sotoa L."/>
            <person name="DasSarma P."/>
            <person name="Anton B.P."/>
            <person name="Vincze T."/>
            <person name="Verma I."/>
            <person name="Eralp B."/>
            <person name="Powers D.W."/>
            <person name="Dozier B.L."/>
            <person name="Roberts R.J."/>
            <person name="DasSarma S."/>
        </authorList>
    </citation>
    <scope>NUCLEOTIDE SEQUENCE</scope>
    <source>
        <strain evidence="1">NMX12-1</strain>
        <plasmid evidence="1">pNMX12-1_234</plasmid>
    </source>
</reference>
<dbReference type="GeneID" id="91107560"/>
<name>A0AAU8C8W8_9EURY</name>
<organism evidence="1">
    <name type="scientific">Halobacterium sp. NMX12-1</name>
    <dbReference type="NCBI Taxonomy" id="3166650"/>
    <lineage>
        <taxon>Archaea</taxon>
        <taxon>Methanobacteriati</taxon>
        <taxon>Methanobacteriota</taxon>
        <taxon>Stenosarchaea group</taxon>
        <taxon>Halobacteria</taxon>
        <taxon>Halobacteriales</taxon>
        <taxon>Halobacteriaceae</taxon>
        <taxon>Halobacterium</taxon>
    </lineage>
</organism>
<sequence>MDEIGSHEGVTYVLWTRQGSERDVVSTVKKYYGGLLGSVSRNPGGRDGVVVCATTHELPADAFRRIVEVDRVAQFDRTDVALQHAARRTSADGQ</sequence>
<keyword evidence="1" id="KW-0614">Plasmid</keyword>
<evidence type="ECO:0008006" key="2">
    <source>
        <dbReference type="Google" id="ProtNLM"/>
    </source>
</evidence>
<accession>A0AAU8C8W8</accession>
<gene>
    <name evidence="1" type="ORF">ABSL23_00380</name>
</gene>
<protein>
    <recommendedName>
        <fullName evidence="2">DUF2179 domain-containing protein</fullName>
    </recommendedName>
</protein>